<feature type="compositionally biased region" description="Basic and acidic residues" evidence="3">
    <location>
        <begin position="635"/>
        <end position="650"/>
    </location>
</feature>
<name>F4MQG3_MYCML</name>
<feature type="transmembrane region" description="Helical" evidence="4">
    <location>
        <begin position="107"/>
        <end position="131"/>
    </location>
</feature>
<feature type="transmembrane region" description="Helical" evidence="4">
    <location>
        <begin position="195"/>
        <end position="217"/>
    </location>
</feature>
<feature type="compositionally biased region" description="Low complexity" evidence="3">
    <location>
        <begin position="379"/>
        <end position="398"/>
    </location>
</feature>
<sequence length="718" mass="79680">MGFFKKIAESIDSVITVLKNIHTLPFWLILLPLLLIPATLAEIVDFLGRDLVRILIFGGDNFNWQKLPPAFKTLGIVAGVVGIVCFGFFLIIVLFQNDTRKQIRQALKGIVFATFFVVTMPIFFFVLQYLVSVFFDLIKLTLGFKQKSSADIVIETILNTGKIKNDFKISDVTTKALTSVNPTDWVSLLKNVNPIIPIIATVFVGWTYIQISVAILMKSMELFTLFISAPIYAVSGVFDNQKRLKKYIREKIIGKSFAVLGLMFVWNVSFLFLDVFSSRIVEALTSSIQSKIGKGNGQISIDRSISPLLNFVGLMAASFFISKGANLLGDLTGESINIAGASPLVKGILKIGAIAATAGAAKVGLAKSFLNKNATANETPSSDSSSALTNNSTTTTHSSLDKVDKSKVPSNNTIGILHNESNISGLNNPPNSSLTSLSISSNSLNDSSTITSFKKSMKSYKPTEEFAKENNIDLSTITGSGQNGRVLKSDVQNAINDQNSLKTLNAAGSNNLSDSITKVDRWFDDKNNDQKLLNSKSVKDNSINQKDNEQIKKDQTQDKKLEDVNNKQKSAFEKFNEFKKEYDRIAQIKDTKNVVKELKNLNKLVENLKKELKKPKQVEVRKDKANLSKLNNKFKQPELVDSKKPFDTNKQKSNLQINQTTELKNSTKPLLNSNSPKPDDKTKAILSLWKDVEKQINKTKKQEPNKVEQIKKDKEVKK</sequence>
<feature type="region of interest" description="Disordered" evidence="3">
    <location>
        <begin position="696"/>
        <end position="718"/>
    </location>
</feature>
<dbReference type="HOGENOM" id="CLU_412685_0_0_14"/>
<dbReference type="InterPro" id="IPR004167">
    <property type="entry name" value="PSBD"/>
</dbReference>
<keyword evidence="4" id="KW-1133">Transmembrane helix</keyword>
<accession>F4MQG3</accession>
<keyword evidence="4" id="KW-0812">Transmembrane</keyword>
<feature type="transmembrane region" description="Helical" evidence="4">
    <location>
        <begin position="21"/>
        <end position="41"/>
    </location>
</feature>
<dbReference type="InterPro" id="IPR036625">
    <property type="entry name" value="E3-bd_dom_sf"/>
</dbReference>
<dbReference type="Proteomes" id="UP000010103">
    <property type="component" value="Chromosome"/>
</dbReference>
<feature type="transmembrane region" description="Helical" evidence="4">
    <location>
        <begin position="252"/>
        <end position="273"/>
    </location>
</feature>
<gene>
    <name evidence="6" type="ORF">MLC_6180</name>
</gene>
<comment type="similarity">
    <text evidence="1">Belongs to the 2-oxoacid dehydrogenase family.</text>
</comment>
<evidence type="ECO:0000313" key="6">
    <source>
        <dbReference type="EMBL" id="CBW54346.1"/>
    </source>
</evidence>
<dbReference type="Pfam" id="PF02817">
    <property type="entry name" value="E3_binding"/>
    <property type="match status" value="1"/>
</dbReference>
<dbReference type="PROSITE" id="PS51826">
    <property type="entry name" value="PSBD"/>
    <property type="match status" value="1"/>
</dbReference>
<evidence type="ECO:0000259" key="5">
    <source>
        <dbReference type="PROSITE" id="PS51826"/>
    </source>
</evidence>
<evidence type="ECO:0000256" key="2">
    <source>
        <dbReference type="SAM" id="Coils"/>
    </source>
</evidence>
<feature type="transmembrane region" description="Helical" evidence="4">
    <location>
        <begin position="74"/>
        <end position="95"/>
    </location>
</feature>
<dbReference type="RefSeq" id="WP_013729733.1">
    <property type="nucleotide sequence ID" value="NC_015431.1"/>
</dbReference>
<reference evidence="7" key="1">
    <citation type="journal article" date="2011" name="BMC Genomics">
        <title>Mycoplasma mycoides, from "mycoides Small Colony" to "capri". A microevolutionary perspective.</title>
        <authorList>
            <person name="Thiaucourt F."/>
            <person name="Manso-Silvan L."/>
            <person name="Salah W."/>
            <person name="Barbe V."/>
            <person name="Berger A."/>
            <person name="Jacob D."/>
            <person name="Breton M."/>
            <person name="Dupuy V."/>
            <person name="Lomenech A.M."/>
            <person name="Blanchard A."/>
            <person name="Sirand-Pugnet P."/>
        </authorList>
    </citation>
    <scope>NUCLEOTIDE SEQUENCE [LARGE SCALE GENOMIC DNA]</scope>
    <source>
        <strain evidence="7">95010</strain>
    </source>
</reference>
<feature type="domain" description="Peripheral subunit-binding (PSBD)" evidence="5">
    <location>
        <begin position="458"/>
        <end position="495"/>
    </location>
</feature>
<feature type="compositionally biased region" description="Polar residues" evidence="3">
    <location>
        <begin position="651"/>
        <end position="676"/>
    </location>
</feature>
<dbReference type="GO" id="GO:0016746">
    <property type="term" value="F:acyltransferase activity"/>
    <property type="evidence" value="ECO:0007669"/>
    <property type="project" value="InterPro"/>
</dbReference>
<protein>
    <recommendedName>
        <fullName evidence="5">Peripheral subunit-binding (PSBD) domain-containing protein</fullName>
    </recommendedName>
</protein>
<reference evidence="7" key="2">
    <citation type="journal article" date="2011" name="BMC Genomics">
        <title>Mycoplasma mycoides, from mycoides Small Colony to capri. A microevolutionary perspective.</title>
        <authorList>
            <person name="Thiaucourt F."/>
            <person name="Manso-Silvan L."/>
            <person name="Salah W."/>
            <person name="Barbe V."/>
            <person name="Berger A."/>
            <person name="Jacob D."/>
            <person name="Breton M."/>
            <person name="Dupuy V."/>
            <person name="Lomenech A.M."/>
            <person name="Blanchard A."/>
            <person name="Sirand-Pugnet P."/>
        </authorList>
    </citation>
    <scope>NUCLEOTIDE SEQUENCE [LARGE SCALE GENOMIC DNA]</scope>
    <source>
        <strain evidence="7">95010</strain>
    </source>
</reference>
<organism evidence="6 7">
    <name type="scientific">Mycoplasma mycoides subsp. capri LC str. 95010</name>
    <dbReference type="NCBI Taxonomy" id="862259"/>
    <lineage>
        <taxon>Bacteria</taxon>
        <taxon>Bacillati</taxon>
        <taxon>Mycoplasmatota</taxon>
        <taxon>Mollicutes</taxon>
        <taxon>Mycoplasmataceae</taxon>
        <taxon>Mycoplasma</taxon>
    </lineage>
</organism>
<dbReference type="NCBIfam" id="NF045848">
    <property type="entry name" value="MMCAP2_0566_fam"/>
    <property type="match status" value="1"/>
</dbReference>
<evidence type="ECO:0000256" key="3">
    <source>
        <dbReference type="SAM" id="MobiDB-lite"/>
    </source>
</evidence>
<feature type="coiled-coil region" evidence="2">
    <location>
        <begin position="588"/>
        <end position="618"/>
    </location>
</feature>
<dbReference type="SUPFAM" id="SSF47005">
    <property type="entry name" value="Peripheral subunit-binding domain of 2-oxo acid dehydrogenase complex"/>
    <property type="match status" value="1"/>
</dbReference>
<keyword evidence="2" id="KW-0175">Coiled coil</keyword>
<dbReference type="AlphaFoldDB" id="F4MQG3"/>
<feature type="region of interest" description="Disordered" evidence="3">
    <location>
        <begin position="633"/>
        <end position="682"/>
    </location>
</feature>
<evidence type="ECO:0000256" key="1">
    <source>
        <dbReference type="ARBA" id="ARBA00007317"/>
    </source>
</evidence>
<feature type="region of interest" description="Disordered" evidence="3">
    <location>
        <begin position="376"/>
        <end position="429"/>
    </location>
</feature>
<dbReference type="NCBIfam" id="NF045889">
    <property type="entry name" value="ICE_Mbov_0396_TM"/>
    <property type="match status" value="1"/>
</dbReference>
<keyword evidence="4" id="KW-0472">Membrane</keyword>
<dbReference type="EMBL" id="FQ377874">
    <property type="protein sequence ID" value="CBW54346.1"/>
    <property type="molecule type" value="Genomic_DNA"/>
</dbReference>
<dbReference type="OrthoDB" id="9805770at2"/>
<evidence type="ECO:0000313" key="7">
    <source>
        <dbReference type="Proteomes" id="UP000010103"/>
    </source>
</evidence>
<dbReference type="KEGG" id="mml:MLC_6180"/>
<dbReference type="Gene3D" id="4.10.320.10">
    <property type="entry name" value="E3-binding domain"/>
    <property type="match status" value="1"/>
</dbReference>
<proteinExistence type="inferred from homology"/>
<evidence type="ECO:0000256" key="4">
    <source>
        <dbReference type="SAM" id="Phobius"/>
    </source>
</evidence>